<accession>A0A414SKA5</accession>
<dbReference type="Proteomes" id="UP000284220">
    <property type="component" value="Unassembled WGS sequence"/>
</dbReference>
<name>A0A414SKA5_9FIRM</name>
<organism evidence="1 2">
    <name type="scientific">Blautia obeum</name>
    <dbReference type="NCBI Taxonomy" id="40520"/>
    <lineage>
        <taxon>Bacteria</taxon>
        <taxon>Bacillati</taxon>
        <taxon>Bacillota</taxon>
        <taxon>Clostridia</taxon>
        <taxon>Lachnospirales</taxon>
        <taxon>Lachnospiraceae</taxon>
        <taxon>Blautia</taxon>
    </lineage>
</organism>
<reference evidence="1 2" key="1">
    <citation type="submission" date="2018-08" db="EMBL/GenBank/DDBJ databases">
        <title>A genome reference for cultivated species of the human gut microbiota.</title>
        <authorList>
            <person name="Zou Y."/>
            <person name="Xue W."/>
            <person name="Luo G."/>
        </authorList>
    </citation>
    <scope>NUCLEOTIDE SEQUENCE [LARGE SCALE GENOMIC DNA]</scope>
    <source>
        <strain evidence="1 2">AM22-9LB</strain>
    </source>
</reference>
<comment type="caution">
    <text evidence="1">The sequence shown here is derived from an EMBL/GenBank/DDBJ whole genome shotgun (WGS) entry which is preliminary data.</text>
</comment>
<sequence length="92" mass="11178">MVFYHWWGDFMEHINLFETKTDEELLVLYNQFLEVEKTAGFSDDNELGKIKREYENDFGANTALMLQIELTHTIADRWYKNNSNQKKYRYKV</sequence>
<dbReference type="EMBL" id="QRHZ01000001">
    <property type="protein sequence ID" value="RHG19999.1"/>
    <property type="molecule type" value="Genomic_DNA"/>
</dbReference>
<evidence type="ECO:0000313" key="2">
    <source>
        <dbReference type="Proteomes" id="UP000284220"/>
    </source>
</evidence>
<gene>
    <name evidence="1" type="ORF">DW272_01990</name>
</gene>
<dbReference type="AlphaFoldDB" id="A0A414SKA5"/>
<evidence type="ECO:0000313" key="1">
    <source>
        <dbReference type="EMBL" id="RHG19999.1"/>
    </source>
</evidence>
<protein>
    <submittedName>
        <fullName evidence="1">Uncharacterized protein</fullName>
    </submittedName>
</protein>
<proteinExistence type="predicted"/>